<keyword evidence="2" id="KW-0472">Membrane</keyword>
<feature type="transmembrane region" description="Helical" evidence="2">
    <location>
        <begin position="659"/>
        <end position="683"/>
    </location>
</feature>
<feature type="transmembrane region" description="Helical" evidence="2">
    <location>
        <begin position="54"/>
        <end position="73"/>
    </location>
</feature>
<keyword evidence="2" id="KW-1133">Transmembrane helix</keyword>
<dbReference type="AlphaFoldDB" id="A0A9W9U2C1"/>
<dbReference type="Pfam" id="PF11915">
    <property type="entry name" value="DUF3433"/>
    <property type="match status" value="2"/>
</dbReference>
<accession>A0A9W9U2C1</accession>
<feature type="compositionally biased region" description="Polar residues" evidence="1">
    <location>
        <begin position="30"/>
        <end position="39"/>
    </location>
</feature>
<proteinExistence type="predicted"/>
<dbReference type="InterPro" id="IPR021840">
    <property type="entry name" value="DUF3433"/>
</dbReference>
<feature type="transmembrane region" description="Helical" evidence="2">
    <location>
        <begin position="136"/>
        <end position="158"/>
    </location>
</feature>
<feature type="region of interest" description="Disordered" evidence="1">
    <location>
        <begin position="1"/>
        <end position="42"/>
    </location>
</feature>
<evidence type="ECO:0000313" key="3">
    <source>
        <dbReference type="EMBL" id="KAJ5310957.1"/>
    </source>
</evidence>
<dbReference type="PANTHER" id="PTHR37544:SF3">
    <property type="entry name" value="SPRAY"/>
    <property type="match status" value="1"/>
</dbReference>
<evidence type="ECO:0000256" key="1">
    <source>
        <dbReference type="SAM" id="MobiDB-lite"/>
    </source>
</evidence>
<name>A0A9W9U2C1_9EURO</name>
<feature type="transmembrane region" description="Helical" evidence="2">
    <location>
        <begin position="94"/>
        <end position="116"/>
    </location>
</feature>
<feature type="transmembrane region" description="Helical" evidence="2">
    <location>
        <begin position="765"/>
        <end position="788"/>
    </location>
</feature>
<reference evidence="3" key="1">
    <citation type="submission" date="2022-12" db="EMBL/GenBank/DDBJ databases">
        <authorList>
            <person name="Petersen C."/>
        </authorList>
    </citation>
    <scope>NUCLEOTIDE SEQUENCE</scope>
    <source>
        <strain evidence="3">IBT 21472</strain>
    </source>
</reference>
<dbReference type="EMBL" id="JAPZBO010000007">
    <property type="protein sequence ID" value="KAJ5310957.1"/>
    <property type="molecule type" value="Genomic_DNA"/>
</dbReference>
<feature type="transmembrane region" description="Helical" evidence="2">
    <location>
        <begin position="165"/>
        <end position="189"/>
    </location>
</feature>
<keyword evidence="2" id="KW-0812">Transmembrane</keyword>
<dbReference type="PANTHER" id="PTHR37544">
    <property type="entry name" value="SPRAY-RELATED"/>
    <property type="match status" value="1"/>
</dbReference>
<gene>
    <name evidence="3" type="ORF">N7476_006817</name>
</gene>
<evidence type="ECO:0000313" key="4">
    <source>
        <dbReference type="Proteomes" id="UP001147746"/>
    </source>
</evidence>
<feature type="transmembrane region" description="Helical" evidence="2">
    <location>
        <begin position="695"/>
        <end position="716"/>
    </location>
</feature>
<organism evidence="3 4">
    <name type="scientific">Penicillium atrosanguineum</name>
    <dbReference type="NCBI Taxonomy" id="1132637"/>
    <lineage>
        <taxon>Eukaryota</taxon>
        <taxon>Fungi</taxon>
        <taxon>Dikarya</taxon>
        <taxon>Ascomycota</taxon>
        <taxon>Pezizomycotina</taxon>
        <taxon>Eurotiomycetes</taxon>
        <taxon>Eurotiomycetidae</taxon>
        <taxon>Eurotiales</taxon>
        <taxon>Aspergillaceae</taxon>
        <taxon>Penicillium</taxon>
    </lineage>
</organism>
<comment type="caution">
    <text evidence="3">The sequence shown here is derived from an EMBL/GenBank/DDBJ whole genome shotgun (WGS) entry which is preliminary data.</text>
</comment>
<evidence type="ECO:0000256" key="2">
    <source>
        <dbReference type="SAM" id="Phobius"/>
    </source>
</evidence>
<protein>
    <submittedName>
        <fullName evidence="3">Uncharacterized protein</fullName>
    </submittedName>
</protein>
<keyword evidence="4" id="KW-1185">Reference proteome</keyword>
<dbReference type="Proteomes" id="UP001147746">
    <property type="component" value="Unassembled WGS sequence"/>
</dbReference>
<reference evidence="3" key="2">
    <citation type="journal article" date="2023" name="IMA Fungus">
        <title>Comparative genomic study of the Penicillium genus elucidates a diverse pangenome and 15 lateral gene transfer events.</title>
        <authorList>
            <person name="Petersen C."/>
            <person name="Sorensen T."/>
            <person name="Nielsen M.R."/>
            <person name="Sondergaard T.E."/>
            <person name="Sorensen J.L."/>
            <person name="Fitzpatrick D.A."/>
            <person name="Frisvad J.C."/>
            <person name="Nielsen K.L."/>
        </authorList>
    </citation>
    <scope>NUCLEOTIDE SEQUENCE</scope>
    <source>
        <strain evidence="3">IBT 21472</strain>
    </source>
</reference>
<feature type="transmembrane region" description="Helical" evidence="2">
    <location>
        <begin position="534"/>
        <end position="555"/>
    </location>
</feature>
<feature type="transmembrane region" description="Helical" evidence="2">
    <location>
        <begin position="1102"/>
        <end position="1123"/>
    </location>
</feature>
<sequence>MKIKEAGNNPDSSTKSMTGGLGEMAEAENSVESPNMPSNETKRHWIPTSLRRPYLFSVATFFLLTAIAIECLRQYSSRHHGLVHLKSYTVLGEFTSGMYTYAPTAFAVLAAALWNVCALDVLRLEPYFQLAKPEGISGTILFTNYCFFYGIVAPIMAIRNRHWTVACVSLIGLILRMMLPSLLSGLIVLDEANIVAWQPVNIWPSLLSLEKQNAWLTEEAFRSRNGSQFTTDTSFFYGNPEYAIPPISRPGHWAHHRDSMWELHHPIYWADLTCTKISLNNLVFREWYSLNSTSSAAQHSSTGLTGDIRNIRLQNPLGATAGSECSLGFSLNVSKSAQTGSFQIRHWEPLAPNGSADSTSTMNYTGCASFSLIGLAIDINTVSPQGTSSNATVFGCSSLYLHSMADIVLPSNTSVAAVKNVSRPKTTLTAKELSVTGLQAMLFAKYFNGDLALWNMGYPHPIPEVTGLIAVNGTSIGAHKPMDVSIYQEEIIGLWKSHFIITMNKFFDTTAGPKHVYAKQTTDKIIFGVASHSAFIAEAIFLTAFLVLVTMAFIYPRRLSFLKSDPGSIAAQCAIVTDILASTEHVTRSDIDFYKSTPRQLRRFAKTLSCQWVEGPDGKRLDITPCEKHATSPDSHASRAAKPARVRPNARPHFLKPTYFIIECVLLAGVLSAFGVSVQFITMDKFDDYLSPGATILYLYLIYGPTVIASVISTLFTSVHRHLSFIEPWVRLQQGMSLPGLSLSTNYAAHTPLTIWKQLRINKPVLLILLSLICLLNFLLIIVSSGLFEPVVYQWFGPTTDLSIRYNLSRFLDPDVRVEFHGYNFIADTLASEESLLSWTTTNTSFIPLEIDSEDAEYVDWLMYTARTRGVGVDLQCAKIPSIRSSVDSGTYSWTYNPNKGSIDTNCTVKYQKATDGQHSSNGSLYLAMPEDGDISCQNSFVVIKCGDSSRATTTLEPYPTAFYCKPQIEIQNFDIYFDSMGLIKAQWPVTGSAITSGAMFQNASNSLLPFNEAFIQLDWPVILTQHFYDSIQKRRITSVYQSQDEDISLRAIQLIYQSTFSIYTSLWRDLYLDPIPLTTPQVTVNGTVAEAEWGIAPSSTILVIMIIILSLDLSVLMAVFLLRHKCYNGLPTPRSIGSLIPWVQHTRMLSDFHGTAEWSEGKRQSHLESLGRRYRFGEFEVLSGTGRPKTGALDWDEEEKMDRNEEYQLLGASSASCSTREGGMVVLLTAVGSEPSLFNTDTTAHML</sequence>